<dbReference type="PANTHER" id="PTHR11527">
    <property type="entry name" value="HEAT-SHOCK PROTEIN 20 FAMILY MEMBER"/>
    <property type="match status" value="1"/>
</dbReference>
<keyword evidence="5" id="KW-1185">Reference proteome</keyword>
<dbReference type="AlphaFoldDB" id="A0A4R5ABS1"/>
<organism evidence="4 5">
    <name type="scientific">Jiangella aurantiaca</name>
    <dbReference type="NCBI Taxonomy" id="2530373"/>
    <lineage>
        <taxon>Bacteria</taxon>
        <taxon>Bacillati</taxon>
        <taxon>Actinomycetota</taxon>
        <taxon>Actinomycetes</taxon>
        <taxon>Jiangellales</taxon>
        <taxon>Jiangellaceae</taxon>
        <taxon>Jiangella</taxon>
    </lineage>
</organism>
<feature type="domain" description="SHSP" evidence="3">
    <location>
        <begin position="1"/>
        <end position="109"/>
    </location>
</feature>
<dbReference type="PROSITE" id="PS01031">
    <property type="entry name" value="SHSP"/>
    <property type="match status" value="1"/>
</dbReference>
<dbReference type="OrthoDB" id="3855217at2"/>
<dbReference type="InterPro" id="IPR031107">
    <property type="entry name" value="Small_HSP"/>
</dbReference>
<sequence>MIRVDEYKEGDTLVIRADLPGVDPDQDIDLDIVNGMLRLRAERRSEEDRESGGYLRRELRYGSFARTLPLPEGVTESDISASYKDGILEIRVPMPKPEPAQEPKRISIARG</sequence>
<evidence type="ECO:0000256" key="2">
    <source>
        <dbReference type="RuleBase" id="RU003616"/>
    </source>
</evidence>
<dbReference type="InterPro" id="IPR002068">
    <property type="entry name" value="A-crystallin/Hsp20_dom"/>
</dbReference>
<dbReference type="Gene3D" id="2.60.40.790">
    <property type="match status" value="1"/>
</dbReference>
<comment type="caution">
    <text evidence="4">The sequence shown here is derived from an EMBL/GenBank/DDBJ whole genome shotgun (WGS) entry which is preliminary data.</text>
</comment>
<dbReference type="Proteomes" id="UP000295217">
    <property type="component" value="Unassembled WGS sequence"/>
</dbReference>
<dbReference type="Pfam" id="PF00011">
    <property type="entry name" value="HSP20"/>
    <property type="match status" value="1"/>
</dbReference>
<accession>A0A4R5ABS1</accession>
<evidence type="ECO:0000259" key="3">
    <source>
        <dbReference type="PROSITE" id="PS01031"/>
    </source>
</evidence>
<comment type="similarity">
    <text evidence="1 2">Belongs to the small heat shock protein (HSP20) family.</text>
</comment>
<evidence type="ECO:0000256" key="1">
    <source>
        <dbReference type="PROSITE-ProRule" id="PRU00285"/>
    </source>
</evidence>
<proteinExistence type="inferred from homology"/>
<name>A0A4R5ABS1_9ACTN</name>
<gene>
    <name evidence="4" type="ORF">E1262_19770</name>
</gene>
<protein>
    <submittedName>
        <fullName evidence="4">Hsp20/alpha crystallin family protein</fullName>
    </submittedName>
</protein>
<reference evidence="4 5" key="1">
    <citation type="submission" date="2019-02" db="EMBL/GenBank/DDBJ databases">
        <title>Draft genome sequences of novel Actinobacteria.</title>
        <authorList>
            <person name="Sahin N."/>
            <person name="Ay H."/>
            <person name="Saygin H."/>
        </authorList>
    </citation>
    <scope>NUCLEOTIDE SEQUENCE [LARGE SCALE GENOMIC DNA]</scope>
    <source>
        <strain evidence="4 5">8K307</strain>
    </source>
</reference>
<dbReference type="InterPro" id="IPR008978">
    <property type="entry name" value="HSP20-like_chaperone"/>
</dbReference>
<dbReference type="CDD" id="cd06464">
    <property type="entry name" value="ACD_sHsps-like"/>
    <property type="match status" value="1"/>
</dbReference>
<dbReference type="EMBL" id="SMLB01000031">
    <property type="protein sequence ID" value="TDD67212.1"/>
    <property type="molecule type" value="Genomic_DNA"/>
</dbReference>
<evidence type="ECO:0000313" key="4">
    <source>
        <dbReference type="EMBL" id="TDD67212.1"/>
    </source>
</evidence>
<dbReference type="SUPFAM" id="SSF49764">
    <property type="entry name" value="HSP20-like chaperones"/>
    <property type="match status" value="1"/>
</dbReference>
<evidence type="ECO:0000313" key="5">
    <source>
        <dbReference type="Proteomes" id="UP000295217"/>
    </source>
</evidence>